<dbReference type="Proteomes" id="UP001499959">
    <property type="component" value="Unassembled WGS sequence"/>
</dbReference>
<reference evidence="3" key="1">
    <citation type="journal article" date="2019" name="Int. J. Syst. Evol. Microbiol.">
        <title>The Global Catalogue of Microorganisms (GCM) 10K type strain sequencing project: providing services to taxonomists for standard genome sequencing and annotation.</title>
        <authorList>
            <consortium name="The Broad Institute Genomics Platform"/>
            <consortium name="The Broad Institute Genome Sequencing Center for Infectious Disease"/>
            <person name="Wu L."/>
            <person name="Ma J."/>
        </authorList>
    </citation>
    <scope>NUCLEOTIDE SEQUENCE [LARGE SCALE GENOMIC DNA]</scope>
    <source>
        <strain evidence="3">JCM 18204</strain>
    </source>
</reference>
<evidence type="ECO:0008006" key="4">
    <source>
        <dbReference type="Google" id="ProtNLM"/>
    </source>
</evidence>
<keyword evidence="1" id="KW-0472">Membrane</keyword>
<dbReference type="CDD" id="cd06339">
    <property type="entry name" value="PBP1_YraM_LppC_lipoprotein-like"/>
    <property type="match status" value="1"/>
</dbReference>
<evidence type="ECO:0000313" key="2">
    <source>
        <dbReference type="EMBL" id="GAA4793281.1"/>
    </source>
</evidence>
<dbReference type="Pfam" id="PF04348">
    <property type="entry name" value="LppC"/>
    <property type="match status" value="1"/>
</dbReference>
<protein>
    <recommendedName>
        <fullName evidence="4">LppC family lipoprotein</fullName>
    </recommendedName>
</protein>
<dbReference type="InterPro" id="IPR007443">
    <property type="entry name" value="LpoA"/>
</dbReference>
<name>A0ABP9BCD8_9GAMM</name>
<gene>
    <name evidence="2" type="ORF">GCM10023307_18390</name>
</gene>
<comment type="caution">
    <text evidence="2">The sequence shown here is derived from an EMBL/GenBank/DDBJ whole genome shotgun (WGS) entry which is preliminary data.</text>
</comment>
<proteinExistence type="predicted"/>
<dbReference type="EMBL" id="BAABJE010000009">
    <property type="protein sequence ID" value="GAA4793281.1"/>
    <property type="molecule type" value="Genomic_DNA"/>
</dbReference>
<dbReference type="SUPFAM" id="SSF53822">
    <property type="entry name" value="Periplasmic binding protein-like I"/>
    <property type="match status" value="1"/>
</dbReference>
<evidence type="ECO:0000313" key="3">
    <source>
        <dbReference type="Proteomes" id="UP001499959"/>
    </source>
</evidence>
<dbReference type="PANTHER" id="PTHR38038">
    <property type="entry name" value="PENICILLIN-BINDING PROTEIN ACTIVATOR LPOA"/>
    <property type="match status" value="1"/>
</dbReference>
<sequence>MMTLGLSACVPTQTKPNKPVAHRVNPAIAQASALAKNHETLSGQAKTDAAHEIERLIAGLDNATLSAEAAMIGSGDPVYNFIGRELLRRGLPLPRPFDREGNWRFNAGDRAPADRDGYRPPRKLAVLLPLTGSMATAASPVRDGLLAGYYGEHRQRPEMVFYDTTGTPAGAVAAYQKAAAEGADYVLGPLGRDEVGALFKDTSLTVPLLALNRGPVAPPNGNASFALAPEDDGIAAAEYLLSRKVRRVLVLVGGDDGMRRSVAAFREHLGSRGGSVVDTVVVAEKPADSTAALQAAMQKEGGVDAVFIALKGAQARALAPQLAAAGLGAKPRVATAQLLSGTGKPEQDKALDGIAFPAETWSVQGIHGLPSAEATGKGLNTARGPAAKLFAFGYDAWLLTGYLERLASDANGKVDGATGALRIDGFGNIVRSPAWSTFSDGQVVVARSGD</sequence>
<evidence type="ECO:0000256" key="1">
    <source>
        <dbReference type="ARBA" id="ARBA00023136"/>
    </source>
</evidence>
<keyword evidence="3" id="KW-1185">Reference proteome</keyword>
<dbReference type="InterPro" id="IPR028082">
    <property type="entry name" value="Peripla_BP_I"/>
</dbReference>
<accession>A0ABP9BCD8</accession>
<organism evidence="2 3">
    <name type="scientific">Lysobacter hankyongensis</name>
    <dbReference type="NCBI Taxonomy" id="1176535"/>
    <lineage>
        <taxon>Bacteria</taxon>
        <taxon>Pseudomonadati</taxon>
        <taxon>Pseudomonadota</taxon>
        <taxon>Gammaproteobacteria</taxon>
        <taxon>Lysobacterales</taxon>
        <taxon>Lysobacteraceae</taxon>
        <taxon>Lysobacter</taxon>
    </lineage>
</organism>
<dbReference type="Gene3D" id="3.40.50.2300">
    <property type="match status" value="2"/>
</dbReference>
<dbReference type="PANTHER" id="PTHR38038:SF1">
    <property type="entry name" value="PENICILLIN-BINDING PROTEIN ACTIVATOR LPOA"/>
    <property type="match status" value="1"/>
</dbReference>